<dbReference type="InterPro" id="IPR036388">
    <property type="entry name" value="WH-like_DNA-bd_sf"/>
</dbReference>
<dbReference type="InterPro" id="IPR013324">
    <property type="entry name" value="RNA_pol_sigma_r3/r4-like"/>
</dbReference>
<evidence type="ECO:0000313" key="5">
    <source>
        <dbReference type="Proteomes" id="UP001144471"/>
    </source>
</evidence>
<dbReference type="InterPro" id="IPR054831">
    <property type="entry name" value="UPF0122_fam_protein"/>
</dbReference>
<gene>
    <name evidence="4" type="ORF">PM10SUCC1_16410</name>
</gene>
<dbReference type="Pfam" id="PF04297">
    <property type="entry name" value="UPF0122"/>
    <property type="match status" value="1"/>
</dbReference>
<comment type="similarity">
    <text evidence="1 3">Belongs to the UPF0122 family.</text>
</comment>
<dbReference type="Gene3D" id="1.10.10.10">
    <property type="entry name" value="Winged helix-like DNA-binding domain superfamily/Winged helix DNA-binding domain"/>
    <property type="match status" value="1"/>
</dbReference>
<evidence type="ECO:0000313" key="4">
    <source>
        <dbReference type="EMBL" id="GLI56127.1"/>
    </source>
</evidence>
<dbReference type="InterPro" id="IPR007394">
    <property type="entry name" value="UPF0122"/>
</dbReference>
<dbReference type="NCBIfam" id="NF045758">
    <property type="entry name" value="YlxM"/>
    <property type="match status" value="1"/>
</dbReference>
<dbReference type="Proteomes" id="UP001144471">
    <property type="component" value="Unassembled WGS sequence"/>
</dbReference>
<comment type="caution">
    <text evidence="4">The sequence shown here is derived from an EMBL/GenBank/DDBJ whole genome shotgun (WGS) entry which is preliminary data.</text>
</comment>
<accession>A0A9W6GM70</accession>
<evidence type="ECO:0000256" key="3">
    <source>
        <dbReference type="HAMAP-Rule" id="MF_00245"/>
    </source>
</evidence>
<dbReference type="HAMAP" id="MF_00245">
    <property type="entry name" value="UPF0122"/>
    <property type="match status" value="1"/>
</dbReference>
<comment type="function">
    <text evidence="2 3">Might take part in the signal recognition particle (SRP) pathway. This is inferred from the conservation of its genetic proximity to ftsY/ffh. May be a regulatory protein.</text>
</comment>
<dbReference type="SUPFAM" id="SSF88659">
    <property type="entry name" value="Sigma3 and sigma4 domains of RNA polymerase sigma factors"/>
    <property type="match status" value="1"/>
</dbReference>
<dbReference type="AlphaFoldDB" id="A0A9W6GM70"/>
<protein>
    <recommendedName>
        <fullName evidence="3">UPF0122 protein PM10SUCC1_16410</fullName>
    </recommendedName>
</protein>
<proteinExistence type="inferred from homology"/>
<keyword evidence="5" id="KW-1185">Reference proteome</keyword>
<sequence length="104" mass="12687">MELDEFLEVSLLLDYYKNLLSDKQKEYMLEHFEKDLSLSEIAKNHSVSRQAVYDNIRRGMKILREYERKIGFCQREREFMDSLEELRKDFTLTKLDEIKDRLES</sequence>
<evidence type="ECO:0000256" key="2">
    <source>
        <dbReference type="ARBA" id="ARBA00024764"/>
    </source>
</evidence>
<dbReference type="PANTHER" id="PTHR40083">
    <property type="entry name" value="UPF0122 PROTEIN CBO2450/CLC_2298"/>
    <property type="match status" value="1"/>
</dbReference>
<dbReference type="EMBL" id="BSDY01000006">
    <property type="protein sequence ID" value="GLI56127.1"/>
    <property type="molecule type" value="Genomic_DNA"/>
</dbReference>
<evidence type="ECO:0000256" key="1">
    <source>
        <dbReference type="ARBA" id="ARBA00008720"/>
    </source>
</evidence>
<dbReference type="RefSeq" id="WP_281835050.1">
    <property type="nucleotide sequence ID" value="NZ_BSDY01000006.1"/>
</dbReference>
<dbReference type="PANTHER" id="PTHR40083:SF1">
    <property type="entry name" value="UPF0122 PROTEIN YLXM"/>
    <property type="match status" value="1"/>
</dbReference>
<reference evidence="4" key="1">
    <citation type="submission" date="2022-12" db="EMBL/GenBank/DDBJ databases">
        <title>Reference genome sequencing for broad-spectrum identification of bacterial and archaeal isolates by mass spectrometry.</title>
        <authorList>
            <person name="Sekiguchi Y."/>
            <person name="Tourlousse D.M."/>
        </authorList>
    </citation>
    <scope>NUCLEOTIDE SEQUENCE</scope>
    <source>
        <strain evidence="4">10succ1</strain>
    </source>
</reference>
<name>A0A9W6GM70_9FUSO</name>
<organism evidence="4 5">
    <name type="scientific">Propionigenium maris DSM 9537</name>
    <dbReference type="NCBI Taxonomy" id="1123000"/>
    <lineage>
        <taxon>Bacteria</taxon>
        <taxon>Fusobacteriati</taxon>
        <taxon>Fusobacteriota</taxon>
        <taxon>Fusobacteriia</taxon>
        <taxon>Fusobacteriales</taxon>
        <taxon>Fusobacteriaceae</taxon>
        <taxon>Propionigenium</taxon>
    </lineage>
</organism>